<keyword evidence="1" id="KW-1133">Transmembrane helix</keyword>
<dbReference type="AlphaFoldDB" id="A0A6I6E630"/>
<keyword evidence="1" id="KW-0812">Transmembrane</keyword>
<dbReference type="KEGG" id="moj:D7D94_03115"/>
<keyword evidence="1" id="KW-0472">Membrane</keyword>
<evidence type="ECO:0000313" key="3">
    <source>
        <dbReference type="Proteomes" id="UP000422989"/>
    </source>
</evidence>
<reference evidence="2 3" key="1">
    <citation type="submission" date="2018-09" db="EMBL/GenBank/DDBJ databases">
        <title>Whole genome sequencing of Microbacterium oryzae strain MB-10T.</title>
        <authorList>
            <person name="Das S.K."/>
        </authorList>
    </citation>
    <scope>NUCLEOTIDE SEQUENCE [LARGE SCALE GENOMIC DNA]</scope>
    <source>
        <strain evidence="2 3">MB-10</strain>
    </source>
</reference>
<dbReference type="Proteomes" id="UP000422989">
    <property type="component" value="Chromosome"/>
</dbReference>
<feature type="transmembrane region" description="Helical" evidence="1">
    <location>
        <begin position="69"/>
        <end position="95"/>
    </location>
</feature>
<organism evidence="2 3">
    <name type="scientific">Microbacterium oryzae</name>
    <dbReference type="NCBI Taxonomy" id="743009"/>
    <lineage>
        <taxon>Bacteria</taxon>
        <taxon>Bacillati</taxon>
        <taxon>Actinomycetota</taxon>
        <taxon>Actinomycetes</taxon>
        <taxon>Micrococcales</taxon>
        <taxon>Microbacteriaceae</taxon>
        <taxon>Microbacterium</taxon>
    </lineage>
</organism>
<protein>
    <submittedName>
        <fullName evidence="2">Uncharacterized protein</fullName>
    </submittedName>
</protein>
<name>A0A6I6E630_9MICO</name>
<dbReference type="EMBL" id="CP032550">
    <property type="protein sequence ID" value="QGU26768.1"/>
    <property type="molecule type" value="Genomic_DNA"/>
</dbReference>
<accession>A0A6I6E630</accession>
<gene>
    <name evidence="2" type="ORF">D7D94_03115</name>
</gene>
<keyword evidence="3" id="KW-1185">Reference proteome</keyword>
<evidence type="ECO:0000313" key="2">
    <source>
        <dbReference type="EMBL" id="QGU26768.1"/>
    </source>
</evidence>
<feature type="transmembrane region" description="Helical" evidence="1">
    <location>
        <begin position="30"/>
        <end position="57"/>
    </location>
</feature>
<proteinExistence type="predicted"/>
<evidence type="ECO:0000256" key="1">
    <source>
        <dbReference type="SAM" id="Phobius"/>
    </source>
</evidence>
<sequence>MLAGTAIGIAGVMGGAYWIKKTATTAGELALPGAAIALVCIGFAIALVTSIAGGITAARRRVDGRIDPVRMWGTFALGGLFVVLTAVSLGVGIALF</sequence>